<feature type="transmembrane region" description="Helical" evidence="1">
    <location>
        <begin position="206"/>
        <end position="227"/>
    </location>
</feature>
<gene>
    <name evidence="3" type="ORF">HPBE_LOCUS970</name>
</gene>
<name>A0A183F477_HELPZ</name>
<dbReference type="Pfam" id="PF22249">
    <property type="entry name" value="ERMP1-TM"/>
    <property type="match status" value="1"/>
</dbReference>
<dbReference type="AlphaFoldDB" id="A0A183F477"/>
<dbReference type="OrthoDB" id="7887808at2759"/>
<feature type="transmembrane region" description="Helical" evidence="1">
    <location>
        <begin position="127"/>
        <end position="152"/>
    </location>
</feature>
<protein>
    <submittedName>
        <fullName evidence="5">Transmembrane protein</fullName>
    </submittedName>
</protein>
<dbReference type="WBParaSite" id="HPBE_0000096901-mRNA-1">
    <property type="protein sequence ID" value="HPBE_0000096901-mRNA-1"/>
    <property type="gene ID" value="HPBE_0000096901"/>
</dbReference>
<dbReference type="InterPro" id="IPR053974">
    <property type="entry name" value="ERMP1_1-A_TM"/>
</dbReference>
<keyword evidence="1" id="KW-1133">Transmembrane helix</keyword>
<proteinExistence type="predicted"/>
<reference evidence="5" key="2">
    <citation type="submission" date="2019-09" db="UniProtKB">
        <authorList>
            <consortium name="WormBaseParasite"/>
        </authorList>
    </citation>
    <scope>IDENTIFICATION</scope>
</reference>
<feature type="transmembrane region" description="Helical" evidence="1">
    <location>
        <begin position="49"/>
        <end position="73"/>
    </location>
</feature>
<keyword evidence="4" id="KW-1185">Reference proteome</keyword>
<feature type="transmembrane region" description="Helical" evidence="1">
    <location>
        <begin position="85"/>
        <end position="107"/>
    </location>
</feature>
<evidence type="ECO:0000313" key="4">
    <source>
        <dbReference type="Proteomes" id="UP000050761"/>
    </source>
</evidence>
<organism evidence="4 5">
    <name type="scientific">Heligmosomoides polygyrus</name>
    <name type="common">Parasitic roundworm</name>
    <dbReference type="NCBI Taxonomy" id="6339"/>
    <lineage>
        <taxon>Eukaryota</taxon>
        <taxon>Metazoa</taxon>
        <taxon>Ecdysozoa</taxon>
        <taxon>Nematoda</taxon>
        <taxon>Chromadorea</taxon>
        <taxon>Rhabditida</taxon>
        <taxon>Rhabditina</taxon>
        <taxon>Rhabditomorpha</taxon>
        <taxon>Strongyloidea</taxon>
        <taxon>Heligmosomidae</taxon>
        <taxon>Heligmosomoides</taxon>
    </lineage>
</organism>
<dbReference type="Proteomes" id="UP000050761">
    <property type="component" value="Unassembled WGS sequence"/>
</dbReference>
<feature type="domain" description="Endoplasmic reticulum metallopeptidase 1/1-A TM" evidence="2">
    <location>
        <begin position="49"/>
        <end position="225"/>
    </location>
</feature>
<sequence>MLTLPNKGENVHATLVHLLQSPYLDNPAEYGDQKYVFFDFLAGHYKAAVSSYVIVFAAMTAVTLTVTQMTLAICGAMPWYTVHGIAVLIYGLPSAWTGISTMAFLAAKFDPPKREDHGKAVENVHRAMVAVNLAFLTFKGVASGFLFAFMLLPILKDILPFKNEWVVVSSHLLLHTPSYAMSMYLSSMFLSTFIPIMGRTGSNPELVIAVLVNFAVFSIVLSLICTFKQYKENMFRTAALVSSNDDFESLQGRWHLV</sequence>
<keyword evidence="1" id="KW-0472">Membrane</keyword>
<accession>A0A3P7WPD5</accession>
<accession>A0A183F477</accession>
<keyword evidence="1" id="KW-0812">Transmembrane</keyword>
<evidence type="ECO:0000256" key="1">
    <source>
        <dbReference type="SAM" id="Phobius"/>
    </source>
</evidence>
<evidence type="ECO:0000313" key="5">
    <source>
        <dbReference type="WBParaSite" id="HPBE_0000096901-mRNA-1"/>
    </source>
</evidence>
<dbReference type="EMBL" id="UZAH01000904">
    <property type="protein sequence ID" value="VDO19352.1"/>
    <property type="molecule type" value="Genomic_DNA"/>
</dbReference>
<evidence type="ECO:0000313" key="3">
    <source>
        <dbReference type="EMBL" id="VDO19352.1"/>
    </source>
</evidence>
<reference evidence="3 4" key="1">
    <citation type="submission" date="2018-11" db="EMBL/GenBank/DDBJ databases">
        <authorList>
            <consortium name="Pathogen Informatics"/>
        </authorList>
    </citation>
    <scope>NUCLEOTIDE SEQUENCE [LARGE SCALE GENOMIC DNA]</scope>
</reference>
<evidence type="ECO:0000259" key="2">
    <source>
        <dbReference type="Pfam" id="PF22249"/>
    </source>
</evidence>